<keyword evidence="2" id="KW-0378">Hydrolase</keyword>
<dbReference type="InterPro" id="IPR050266">
    <property type="entry name" value="AB_hydrolase_sf"/>
</dbReference>
<dbReference type="InterPro" id="IPR000073">
    <property type="entry name" value="AB_hydrolase_1"/>
</dbReference>
<dbReference type="Pfam" id="PF00561">
    <property type="entry name" value="Abhydrolase_1"/>
    <property type="match status" value="1"/>
</dbReference>
<organism evidence="2 3">
    <name type="scientific">Natronoglomus mannanivorans</name>
    <dbReference type="NCBI Taxonomy" id="2979990"/>
    <lineage>
        <taxon>Archaea</taxon>
        <taxon>Methanobacteriati</taxon>
        <taxon>Methanobacteriota</taxon>
        <taxon>Stenosarchaea group</taxon>
        <taxon>Halobacteria</taxon>
        <taxon>Halobacteriales</taxon>
        <taxon>Natrialbaceae</taxon>
        <taxon>Natronoglomus</taxon>
    </lineage>
</organism>
<dbReference type="PRINTS" id="PR00111">
    <property type="entry name" value="ABHYDROLASE"/>
</dbReference>
<dbReference type="SUPFAM" id="SSF53474">
    <property type="entry name" value="alpha/beta-Hydrolases"/>
    <property type="match status" value="1"/>
</dbReference>
<dbReference type="RefSeq" id="WP_338003895.1">
    <property type="nucleotide sequence ID" value="NZ_JAOPKA010000006.1"/>
</dbReference>
<sequence>MTATAGGTGVTTIDGCRLSYRRAGTEGPPVVLLHGGGIDDATLSWRHTIDDLADDYRVYAPDWPGYGDSDDGLAHSTASYVAILEAFLDNVGLGEDEPVILAGISMGGAAALGYTLDHPERVRQLILVDSYGLGRRIPAGSLWKTLAHVPGANALGWATLGTSHEAARMGLGNVVADAGSLPEAFVEEFYERARTSGAGRAFEAFQRVELAGDGTALTNYADRLETLSVPTLLVHGAEDPLFPVEWSVRAAEKLPNARLEILENCGHWPTRERPDEFNGILRAFLERSH</sequence>
<dbReference type="PANTHER" id="PTHR43798">
    <property type="entry name" value="MONOACYLGLYCEROL LIPASE"/>
    <property type="match status" value="1"/>
</dbReference>
<accession>A0AAP2Z083</accession>
<dbReference type="PANTHER" id="PTHR43798:SF33">
    <property type="entry name" value="HYDROLASE, PUTATIVE (AFU_ORTHOLOGUE AFUA_2G14860)-RELATED"/>
    <property type="match status" value="1"/>
</dbReference>
<evidence type="ECO:0000313" key="2">
    <source>
        <dbReference type="EMBL" id="MCU4742060.1"/>
    </source>
</evidence>
<dbReference type="GO" id="GO:0016787">
    <property type="term" value="F:hydrolase activity"/>
    <property type="evidence" value="ECO:0007669"/>
    <property type="project" value="UniProtKB-KW"/>
</dbReference>
<evidence type="ECO:0000259" key="1">
    <source>
        <dbReference type="Pfam" id="PF00561"/>
    </source>
</evidence>
<dbReference type="InterPro" id="IPR029058">
    <property type="entry name" value="AB_hydrolase_fold"/>
</dbReference>
<reference evidence="2" key="1">
    <citation type="submission" date="2022-09" db="EMBL/GenBank/DDBJ databases">
        <title>Enrichment on poylsaccharides allowed isolation of novel metabolic and taxonomic groups of Haloarchaea.</title>
        <authorList>
            <person name="Sorokin D.Y."/>
            <person name="Elcheninov A.G."/>
            <person name="Khizhniak T.V."/>
            <person name="Kolganova T.V."/>
            <person name="Kublanov I.V."/>
        </authorList>
    </citation>
    <scope>NUCLEOTIDE SEQUENCE</scope>
    <source>
        <strain evidence="2">AArc-xg1-1</strain>
    </source>
</reference>
<dbReference type="PRINTS" id="PR00412">
    <property type="entry name" value="EPOXHYDRLASE"/>
</dbReference>
<dbReference type="Gene3D" id="3.40.50.1820">
    <property type="entry name" value="alpha/beta hydrolase"/>
    <property type="match status" value="1"/>
</dbReference>
<feature type="domain" description="AB hydrolase-1" evidence="1">
    <location>
        <begin position="28"/>
        <end position="269"/>
    </location>
</feature>
<evidence type="ECO:0000313" key="3">
    <source>
        <dbReference type="Proteomes" id="UP001321018"/>
    </source>
</evidence>
<dbReference type="EMBL" id="JAOPKA010000006">
    <property type="protein sequence ID" value="MCU4742060.1"/>
    <property type="molecule type" value="Genomic_DNA"/>
</dbReference>
<gene>
    <name evidence="2" type="ORF">OB960_11695</name>
</gene>
<comment type="caution">
    <text evidence="2">The sequence shown here is derived from an EMBL/GenBank/DDBJ whole genome shotgun (WGS) entry which is preliminary data.</text>
</comment>
<dbReference type="InterPro" id="IPR000639">
    <property type="entry name" value="Epox_hydrolase-like"/>
</dbReference>
<protein>
    <submittedName>
        <fullName evidence="2">Alpha/beta hydrolase</fullName>
    </submittedName>
</protein>
<proteinExistence type="predicted"/>
<dbReference type="GO" id="GO:0016020">
    <property type="term" value="C:membrane"/>
    <property type="evidence" value="ECO:0007669"/>
    <property type="project" value="TreeGrafter"/>
</dbReference>
<dbReference type="AlphaFoldDB" id="A0AAP2Z083"/>
<dbReference type="Proteomes" id="UP001321018">
    <property type="component" value="Unassembled WGS sequence"/>
</dbReference>
<name>A0AAP2Z083_9EURY</name>